<feature type="compositionally biased region" description="Low complexity" evidence="1">
    <location>
        <begin position="83"/>
        <end position="94"/>
    </location>
</feature>
<keyword evidence="3" id="KW-1185">Reference proteome</keyword>
<protein>
    <recommendedName>
        <fullName evidence="4">ATPase inhibitor</fullName>
    </recommendedName>
</protein>
<accession>A0ABQ5A6P3</accession>
<proteinExistence type="predicted"/>
<comment type="caution">
    <text evidence="2">The sequence shown here is derived from an EMBL/GenBank/DDBJ whole genome shotgun (WGS) entry which is preliminary data.</text>
</comment>
<sequence>MLRRATRGAVAWAVGLPGDRVFSKSCFGRWRLPPGNGTHTEQVVFNRRTSSGATHDGFHSVTDATDLSQADKQRPAKKTKSDATASTGGSSTSTQFGELMKQELRLKREAAERAFEA</sequence>
<dbReference type="Proteomes" id="UP001151760">
    <property type="component" value="Unassembled WGS sequence"/>
</dbReference>
<feature type="region of interest" description="Disordered" evidence="1">
    <location>
        <begin position="46"/>
        <end position="103"/>
    </location>
</feature>
<reference evidence="2" key="2">
    <citation type="submission" date="2022-01" db="EMBL/GenBank/DDBJ databases">
        <authorList>
            <person name="Yamashiro T."/>
            <person name="Shiraishi A."/>
            <person name="Satake H."/>
            <person name="Nakayama K."/>
        </authorList>
    </citation>
    <scope>NUCLEOTIDE SEQUENCE</scope>
</reference>
<gene>
    <name evidence="2" type="ORF">Tco_0819474</name>
</gene>
<evidence type="ECO:0000313" key="2">
    <source>
        <dbReference type="EMBL" id="GJS98304.1"/>
    </source>
</evidence>
<reference evidence="2" key="1">
    <citation type="journal article" date="2022" name="Int. J. Mol. Sci.">
        <title>Draft Genome of Tanacetum Coccineum: Genomic Comparison of Closely Related Tanacetum-Family Plants.</title>
        <authorList>
            <person name="Yamashiro T."/>
            <person name="Shiraishi A."/>
            <person name="Nakayama K."/>
            <person name="Satake H."/>
        </authorList>
    </citation>
    <scope>NUCLEOTIDE SEQUENCE</scope>
</reference>
<name>A0ABQ5A6P3_9ASTR</name>
<evidence type="ECO:0000313" key="3">
    <source>
        <dbReference type="Proteomes" id="UP001151760"/>
    </source>
</evidence>
<evidence type="ECO:0000256" key="1">
    <source>
        <dbReference type="SAM" id="MobiDB-lite"/>
    </source>
</evidence>
<organism evidence="2 3">
    <name type="scientific">Tanacetum coccineum</name>
    <dbReference type="NCBI Taxonomy" id="301880"/>
    <lineage>
        <taxon>Eukaryota</taxon>
        <taxon>Viridiplantae</taxon>
        <taxon>Streptophyta</taxon>
        <taxon>Embryophyta</taxon>
        <taxon>Tracheophyta</taxon>
        <taxon>Spermatophyta</taxon>
        <taxon>Magnoliopsida</taxon>
        <taxon>eudicotyledons</taxon>
        <taxon>Gunneridae</taxon>
        <taxon>Pentapetalae</taxon>
        <taxon>asterids</taxon>
        <taxon>campanulids</taxon>
        <taxon>Asterales</taxon>
        <taxon>Asteraceae</taxon>
        <taxon>Asteroideae</taxon>
        <taxon>Anthemideae</taxon>
        <taxon>Anthemidinae</taxon>
        <taxon>Tanacetum</taxon>
    </lineage>
</organism>
<dbReference type="EMBL" id="BQNB010012033">
    <property type="protein sequence ID" value="GJS98304.1"/>
    <property type="molecule type" value="Genomic_DNA"/>
</dbReference>
<evidence type="ECO:0008006" key="4">
    <source>
        <dbReference type="Google" id="ProtNLM"/>
    </source>
</evidence>